<organism evidence="2 3">
    <name type="scientific">Nguyenibacter vanlangensis</name>
    <dbReference type="NCBI Taxonomy" id="1216886"/>
    <lineage>
        <taxon>Bacteria</taxon>
        <taxon>Pseudomonadati</taxon>
        <taxon>Pseudomonadota</taxon>
        <taxon>Alphaproteobacteria</taxon>
        <taxon>Acetobacterales</taxon>
        <taxon>Acetobacteraceae</taxon>
        <taxon>Nguyenibacter</taxon>
    </lineage>
</organism>
<evidence type="ECO:0000313" key="3">
    <source>
        <dbReference type="Proteomes" id="UP001449795"/>
    </source>
</evidence>
<reference evidence="2 3" key="1">
    <citation type="submission" date="2024-04" db="EMBL/GenBank/DDBJ databases">
        <title>Complete genome sequence of Nguyenibacter vanlangesis HBCM-1154, a strain capable of nitrogen fixation, IAA production, and phosphorus solubilization isolated from sugarcane soil.</title>
        <authorList>
            <person name="MY HANH P."/>
        </authorList>
    </citation>
    <scope>NUCLEOTIDE SEQUENCE [LARGE SCALE GENOMIC DNA]</scope>
    <source>
        <strain evidence="2 3">HBCM 1154</strain>
    </source>
</reference>
<name>A0ABZ3DA68_9PROT</name>
<accession>A0ABZ3DA68</accession>
<protein>
    <submittedName>
        <fullName evidence="2">Uncharacterized protein</fullName>
    </submittedName>
</protein>
<feature type="region of interest" description="Disordered" evidence="1">
    <location>
        <begin position="1"/>
        <end position="40"/>
    </location>
</feature>
<dbReference type="Proteomes" id="UP001449795">
    <property type="component" value="Chromosome"/>
</dbReference>
<sequence length="172" mass="18000">MSSIPYRYGVPGHAAQGGTGRMKEREMGADRDADRGADRGADTGRIRLDLLDEAEFAATAPDPAAIVLACGTPAEKAGGQEDGWEDGWLDIVPLPAPGPFASGGAHGAGCACCLPGGGLSAALADLFRARVTGQSRWFDRVVAVVPAALREGMRQELAENRIVAARFRPDWV</sequence>
<feature type="compositionally biased region" description="Basic and acidic residues" evidence="1">
    <location>
        <begin position="21"/>
        <end position="40"/>
    </location>
</feature>
<evidence type="ECO:0000313" key="2">
    <source>
        <dbReference type="EMBL" id="XAE44699.1"/>
    </source>
</evidence>
<proteinExistence type="predicted"/>
<dbReference type="RefSeq" id="WP_342629919.1">
    <property type="nucleotide sequence ID" value="NZ_CP152276.1"/>
</dbReference>
<gene>
    <name evidence="2" type="ORF">AAC691_09895</name>
</gene>
<evidence type="ECO:0000256" key="1">
    <source>
        <dbReference type="SAM" id="MobiDB-lite"/>
    </source>
</evidence>
<dbReference type="EMBL" id="CP152276">
    <property type="protein sequence ID" value="XAE44699.1"/>
    <property type="molecule type" value="Genomic_DNA"/>
</dbReference>
<keyword evidence="3" id="KW-1185">Reference proteome</keyword>